<name>A0A1L8D0A3_9THEO</name>
<keyword evidence="4" id="KW-1185">Reference proteome</keyword>
<organism evidence="3 4">
    <name type="scientific">Carboxydothermus islandicus</name>
    <dbReference type="NCBI Taxonomy" id="661089"/>
    <lineage>
        <taxon>Bacteria</taxon>
        <taxon>Bacillati</taxon>
        <taxon>Bacillota</taxon>
        <taxon>Clostridia</taxon>
        <taxon>Thermoanaerobacterales</taxon>
        <taxon>Thermoanaerobacteraceae</taxon>
        <taxon>Carboxydothermus</taxon>
    </lineage>
</organism>
<feature type="transmembrane region" description="Helical" evidence="2">
    <location>
        <begin position="382"/>
        <end position="406"/>
    </location>
</feature>
<evidence type="ECO:0000256" key="2">
    <source>
        <dbReference type="SAM" id="Phobius"/>
    </source>
</evidence>
<keyword evidence="2" id="KW-0472">Membrane</keyword>
<keyword evidence="2" id="KW-1133">Transmembrane helix</keyword>
<proteinExistence type="predicted"/>
<accession>A0A1L8D0A3</accession>
<sequence length="471" mass="55387">MDDPVWSLDITDLDDDKDWRHLRYFFPYVRKFLFPTAGLALENLLAFPPEKLKLSSEKRDKLQDLSLSRHPRKKESPLEILSSWSVVRWIWSFAKSSEILRDFHFRGKEAEFKKVSLLLFPTGVGLLLIEAMPKEIPKISFVRQFNKNFATIDKLSYGRIKLAELEFKTEENSRKKLLKNIIQENFLGFLPEELIEKGSYALGESFLLYYSVVGKEIENREELEEAFAEFLGESSEVGDLKFSGVNTLGKFDKNGAIVVVGRQKNTGANAQKLLEQWRTIYFDIFLHALYHRLSLLQFSWELSKIDELVENAEKVSLLHWRFLQFTNKAWFGHLTNTDYGNYIWKYWKEVMETERLYEEVKTQLKELDEYLERKQRERGERLVQLLTIIGFPVTFVLGIFSTGFFAVEGLKLSWQVAIKVAFFTTFILMILTMGYLGWFKKSLRILRKGFKNFNFQKPHLPKITKNKDFSC</sequence>
<dbReference type="STRING" id="661089.ciss_05480"/>
<feature type="coiled-coil region" evidence="1">
    <location>
        <begin position="350"/>
        <end position="380"/>
    </location>
</feature>
<evidence type="ECO:0000256" key="1">
    <source>
        <dbReference type="SAM" id="Coils"/>
    </source>
</evidence>
<gene>
    <name evidence="3" type="ORF">ciss_05480</name>
</gene>
<evidence type="ECO:0000313" key="4">
    <source>
        <dbReference type="Proteomes" id="UP000187338"/>
    </source>
</evidence>
<keyword evidence="1" id="KW-0175">Coiled coil</keyword>
<dbReference type="AlphaFoldDB" id="A0A1L8D0A3"/>
<protein>
    <submittedName>
        <fullName evidence="3">Uncharacterized protein</fullName>
    </submittedName>
</protein>
<comment type="caution">
    <text evidence="3">The sequence shown here is derived from an EMBL/GenBank/DDBJ whole genome shotgun (WGS) entry which is preliminary data.</text>
</comment>
<feature type="transmembrane region" description="Helical" evidence="2">
    <location>
        <begin position="412"/>
        <end position="438"/>
    </location>
</feature>
<dbReference type="EMBL" id="BDJL01000010">
    <property type="protein sequence ID" value="GAV24615.1"/>
    <property type="molecule type" value="Genomic_DNA"/>
</dbReference>
<dbReference type="Proteomes" id="UP000187338">
    <property type="component" value="Unassembled WGS sequence"/>
</dbReference>
<evidence type="ECO:0000313" key="3">
    <source>
        <dbReference type="EMBL" id="GAV24615.1"/>
    </source>
</evidence>
<keyword evidence="2" id="KW-0812">Transmembrane</keyword>
<reference evidence="4" key="1">
    <citation type="submission" date="2016-12" db="EMBL/GenBank/DDBJ databases">
        <title>Draft Genome Sequences od Carboxydothermus pertinax and islandicus, Hydrogenogenic Carboxydotrophic Bacteria.</title>
        <authorList>
            <person name="Fukuyama Y."/>
            <person name="Ohmae K."/>
            <person name="Yoneda Y."/>
            <person name="Yoshida T."/>
            <person name="Sako Y."/>
        </authorList>
    </citation>
    <scope>NUCLEOTIDE SEQUENCE [LARGE SCALE GENOMIC DNA]</scope>
    <source>
        <strain evidence="4">SET</strain>
    </source>
</reference>